<feature type="compositionally biased region" description="Low complexity" evidence="1">
    <location>
        <begin position="50"/>
        <end position="59"/>
    </location>
</feature>
<gene>
    <name evidence="2" type="ORF">PAPOLLO_LOCUS21327</name>
</gene>
<proteinExistence type="predicted"/>
<organism evidence="2 3">
    <name type="scientific">Parnassius apollo</name>
    <name type="common">Apollo butterfly</name>
    <name type="synonym">Papilio apollo</name>
    <dbReference type="NCBI Taxonomy" id="110799"/>
    <lineage>
        <taxon>Eukaryota</taxon>
        <taxon>Metazoa</taxon>
        <taxon>Ecdysozoa</taxon>
        <taxon>Arthropoda</taxon>
        <taxon>Hexapoda</taxon>
        <taxon>Insecta</taxon>
        <taxon>Pterygota</taxon>
        <taxon>Neoptera</taxon>
        <taxon>Endopterygota</taxon>
        <taxon>Lepidoptera</taxon>
        <taxon>Glossata</taxon>
        <taxon>Ditrysia</taxon>
        <taxon>Papilionoidea</taxon>
        <taxon>Papilionidae</taxon>
        <taxon>Parnassiinae</taxon>
        <taxon>Parnassini</taxon>
        <taxon>Parnassius</taxon>
        <taxon>Parnassius</taxon>
    </lineage>
</organism>
<feature type="region of interest" description="Disordered" evidence="1">
    <location>
        <begin position="42"/>
        <end position="72"/>
    </location>
</feature>
<dbReference type="OrthoDB" id="7483379at2759"/>
<sequence length="124" mass="13885">MSLAARVRSSAVQSELIIGSISDTRPLLKSREYANRELAAQFEQSEDEISVTSTRTSSSRSKKPSRLDKLEKGQRKLENMMEQFIKSFQPEDHLYTGSEKVSTAPEPSEDEENVPQLSALSPKP</sequence>
<evidence type="ECO:0000313" key="3">
    <source>
        <dbReference type="Proteomes" id="UP000691718"/>
    </source>
</evidence>
<evidence type="ECO:0000256" key="1">
    <source>
        <dbReference type="SAM" id="MobiDB-lite"/>
    </source>
</evidence>
<protein>
    <submittedName>
        <fullName evidence="2">(apollo) hypothetical protein</fullName>
    </submittedName>
</protein>
<feature type="region of interest" description="Disordered" evidence="1">
    <location>
        <begin position="87"/>
        <end position="124"/>
    </location>
</feature>
<reference evidence="2" key="1">
    <citation type="submission" date="2021-04" db="EMBL/GenBank/DDBJ databases">
        <authorList>
            <person name="Tunstrom K."/>
        </authorList>
    </citation>
    <scope>NUCLEOTIDE SEQUENCE</scope>
</reference>
<dbReference type="Proteomes" id="UP000691718">
    <property type="component" value="Unassembled WGS sequence"/>
</dbReference>
<accession>A0A8S3XY93</accession>
<dbReference type="EMBL" id="CAJQZP010001306">
    <property type="protein sequence ID" value="CAG5038299.1"/>
    <property type="molecule type" value="Genomic_DNA"/>
</dbReference>
<dbReference type="AlphaFoldDB" id="A0A8S3XY93"/>
<comment type="caution">
    <text evidence="2">The sequence shown here is derived from an EMBL/GenBank/DDBJ whole genome shotgun (WGS) entry which is preliminary data.</text>
</comment>
<evidence type="ECO:0000313" key="2">
    <source>
        <dbReference type="EMBL" id="CAG5038299.1"/>
    </source>
</evidence>
<name>A0A8S3XY93_PARAO</name>
<feature type="compositionally biased region" description="Polar residues" evidence="1">
    <location>
        <begin position="115"/>
        <end position="124"/>
    </location>
</feature>
<keyword evidence="3" id="KW-1185">Reference proteome</keyword>